<feature type="transmembrane region" description="Helical" evidence="1">
    <location>
        <begin position="258"/>
        <end position="277"/>
    </location>
</feature>
<organism evidence="2">
    <name type="scientific">Salinimicrobium catena</name>
    <dbReference type="NCBI Taxonomy" id="390640"/>
    <lineage>
        <taxon>Bacteria</taxon>
        <taxon>Pseudomonadati</taxon>
        <taxon>Bacteroidota</taxon>
        <taxon>Flavobacteriia</taxon>
        <taxon>Flavobacteriales</taxon>
        <taxon>Flavobacteriaceae</taxon>
        <taxon>Salinimicrobium</taxon>
    </lineage>
</organism>
<feature type="transmembrane region" description="Helical" evidence="1">
    <location>
        <begin position="178"/>
        <end position="195"/>
    </location>
</feature>
<reference evidence="2" key="1">
    <citation type="journal article" date="2020" name="mSystems">
        <title>Genome- and Community-Level Interaction Insights into Carbon Utilization and Element Cycling Functions of Hydrothermarchaeota in Hydrothermal Sediment.</title>
        <authorList>
            <person name="Zhou Z."/>
            <person name="Liu Y."/>
            <person name="Xu W."/>
            <person name="Pan J."/>
            <person name="Luo Z.H."/>
            <person name="Li M."/>
        </authorList>
    </citation>
    <scope>NUCLEOTIDE SEQUENCE [LARGE SCALE GENOMIC DNA]</scope>
    <source>
        <strain evidence="2">SpSt-1235</strain>
    </source>
</reference>
<feature type="transmembrane region" description="Helical" evidence="1">
    <location>
        <begin position="548"/>
        <end position="570"/>
    </location>
</feature>
<dbReference type="Gene3D" id="1.20.1640.10">
    <property type="entry name" value="Multidrug efflux transporter AcrB transmembrane domain"/>
    <property type="match status" value="2"/>
</dbReference>
<keyword evidence="1" id="KW-0472">Membrane</keyword>
<proteinExistence type="predicted"/>
<evidence type="ECO:0008006" key="3">
    <source>
        <dbReference type="Google" id="ProtNLM"/>
    </source>
</evidence>
<dbReference type="Proteomes" id="UP000885753">
    <property type="component" value="Unassembled WGS sequence"/>
</dbReference>
<evidence type="ECO:0000313" key="2">
    <source>
        <dbReference type="EMBL" id="HER40891.1"/>
    </source>
</evidence>
<keyword evidence="1" id="KW-1133">Transmembrane helix</keyword>
<dbReference type="EMBL" id="DSEE01000487">
    <property type="protein sequence ID" value="HER40891.1"/>
    <property type="molecule type" value="Genomic_DNA"/>
</dbReference>
<feature type="transmembrane region" description="Helical" evidence="1">
    <location>
        <begin position="329"/>
        <end position="350"/>
    </location>
</feature>
<feature type="transmembrane region" description="Helical" evidence="1">
    <location>
        <begin position="200"/>
        <end position="222"/>
    </location>
</feature>
<feature type="transmembrane region" description="Helical" evidence="1">
    <location>
        <begin position="611"/>
        <end position="637"/>
    </location>
</feature>
<feature type="transmembrane region" description="Helical" evidence="1">
    <location>
        <begin position="289"/>
        <end position="308"/>
    </location>
</feature>
<dbReference type="PANTHER" id="PTHR33406:SF12">
    <property type="entry name" value="BLR2997 PROTEIN"/>
    <property type="match status" value="1"/>
</dbReference>
<feature type="transmembrane region" description="Helical" evidence="1">
    <location>
        <begin position="496"/>
        <end position="515"/>
    </location>
</feature>
<protein>
    <recommendedName>
        <fullName evidence="3">SSD domain-containing protein</fullName>
    </recommendedName>
</protein>
<dbReference type="GO" id="GO:0005886">
    <property type="term" value="C:plasma membrane"/>
    <property type="evidence" value="ECO:0007669"/>
    <property type="project" value="TreeGrafter"/>
</dbReference>
<sequence>MYTLMLITIKNWIKILRILSVLATLIICVLIFEEIEFDDSLENWVPEHSTVIEDYKSFLEEFQTDASIIISIVEDPSSNQRVFLNKLDSLVEKLKKLEHVLNVGVWPPPFLSYEKKPVDSIHSYYLTYLPPSHLNPNRPELVQQITELLQVTGLEFHIAGTGVIYKAINDMTRTATKHSLIIGIALLIVLMVLIIRNARIILKTIFIAIGSISFLFILAWYMNIKFNTIMATLPILILFYSTSTSVHIYNHHGDLGKILKPAVLSVLTTCASFSPFLLDSSRLLRDFGIAAITGLLGGIFWTIVFYYPRIDPPEKEMPITRYLDCVPRYWNKHLLFYAIIFSLALIPGIVRIRSEIDVFKVLPSSNKAVKDYKFIENNVGPIMPVEYQVNIRATEKKTLQLWIDDVVELDEVGASISYLSFPSWLNIEHLGFVSGNGEIGRIVFYVRELTTKEGKDLVSKIGKLADDLFSGEQEIPRPTGYASLYVSVSDHLATSFRNSLLMAFSFVFLILFIYLRNIRLFLAAIFPNLVPILMLLGIMGWFRIPLDMVTFPTGCLVLGIIVDDTIHMLYWYRKFENVYTAFAEGGPGIIVTSIIFIAGFSVFLFSDANPVKLFGVLTITTMIAALYGDIIILPLILQSKRLFSKKQNKQNSNEIPSNHKI</sequence>
<dbReference type="AlphaFoldDB" id="A0A7C2R9F3"/>
<accession>A0A7C2R9F3</accession>
<dbReference type="InterPro" id="IPR050545">
    <property type="entry name" value="Mycobact_MmpL"/>
</dbReference>
<feature type="transmembrane region" description="Helical" evidence="1">
    <location>
        <begin position="228"/>
        <end position="246"/>
    </location>
</feature>
<comment type="caution">
    <text evidence="2">The sequence shown here is derived from an EMBL/GenBank/DDBJ whole genome shotgun (WGS) entry which is preliminary data.</text>
</comment>
<name>A0A7C2R9F3_9FLAO</name>
<feature type="transmembrane region" description="Helical" evidence="1">
    <location>
        <begin position="12"/>
        <end position="32"/>
    </location>
</feature>
<feature type="transmembrane region" description="Helical" evidence="1">
    <location>
        <begin position="582"/>
        <end position="605"/>
    </location>
</feature>
<feature type="transmembrane region" description="Helical" evidence="1">
    <location>
        <begin position="520"/>
        <end position="542"/>
    </location>
</feature>
<gene>
    <name evidence="2" type="ORF">ENO10_06695</name>
</gene>
<dbReference type="PANTHER" id="PTHR33406">
    <property type="entry name" value="MEMBRANE PROTEIN MJ1562-RELATED"/>
    <property type="match status" value="1"/>
</dbReference>
<keyword evidence="1" id="KW-0812">Transmembrane</keyword>
<dbReference type="SUPFAM" id="SSF82866">
    <property type="entry name" value="Multidrug efflux transporter AcrB transmembrane domain"/>
    <property type="match status" value="2"/>
</dbReference>
<evidence type="ECO:0000256" key="1">
    <source>
        <dbReference type="SAM" id="Phobius"/>
    </source>
</evidence>